<evidence type="ECO:0000256" key="6">
    <source>
        <dbReference type="PROSITE-ProRule" id="PRU00169"/>
    </source>
</evidence>
<dbReference type="OrthoDB" id="9789181at2"/>
<dbReference type="Pfam" id="PF00072">
    <property type="entry name" value="Response_reg"/>
    <property type="match status" value="1"/>
</dbReference>
<keyword evidence="5" id="KW-0804">Transcription</keyword>
<evidence type="ECO:0000313" key="9">
    <source>
        <dbReference type="Proteomes" id="UP000315540"/>
    </source>
</evidence>
<dbReference type="FunFam" id="3.40.50.2300:FF:000001">
    <property type="entry name" value="DNA-binding response regulator PhoB"/>
    <property type="match status" value="1"/>
</dbReference>
<dbReference type="SMART" id="SM00448">
    <property type="entry name" value="REC"/>
    <property type="match status" value="1"/>
</dbReference>
<dbReference type="EMBL" id="VFWZ01000008">
    <property type="protein sequence ID" value="TPN82980.1"/>
    <property type="molecule type" value="Genomic_DNA"/>
</dbReference>
<proteinExistence type="predicted"/>
<evidence type="ECO:0000256" key="4">
    <source>
        <dbReference type="ARBA" id="ARBA00023125"/>
    </source>
</evidence>
<dbReference type="InterPro" id="IPR001789">
    <property type="entry name" value="Sig_transdc_resp-reg_receiver"/>
</dbReference>
<keyword evidence="2" id="KW-0902">Two-component regulatory system</keyword>
<evidence type="ECO:0000259" key="7">
    <source>
        <dbReference type="PROSITE" id="PS50110"/>
    </source>
</evidence>
<keyword evidence="1 6" id="KW-0597">Phosphoprotein</keyword>
<name>A0A504J8H5_9FLAO</name>
<keyword evidence="4" id="KW-0238">DNA-binding</keyword>
<dbReference type="GO" id="GO:0000160">
    <property type="term" value="P:phosphorelay signal transduction system"/>
    <property type="evidence" value="ECO:0007669"/>
    <property type="project" value="UniProtKB-KW"/>
</dbReference>
<evidence type="ECO:0000256" key="5">
    <source>
        <dbReference type="ARBA" id="ARBA00023163"/>
    </source>
</evidence>
<dbReference type="PANTHER" id="PTHR44591">
    <property type="entry name" value="STRESS RESPONSE REGULATOR PROTEIN 1"/>
    <property type="match status" value="1"/>
</dbReference>
<organism evidence="8 9">
    <name type="scientific">Aquimarina algicola</name>
    <dbReference type="NCBI Taxonomy" id="2589995"/>
    <lineage>
        <taxon>Bacteria</taxon>
        <taxon>Pseudomonadati</taxon>
        <taxon>Bacteroidota</taxon>
        <taxon>Flavobacteriia</taxon>
        <taxon>Flavobacteriales</taxon>
        <taxon>Flavobacteriaceae</taxon>
        <taxon>Aquimarina</taxon>
    </lineage>
</organism>
<dbReference type="SUPFAM" id="SSF52172">
    <property type="entry name" value="CheY-like"/>
    <property type="match status" value="1"/>
</dbReference>
<evidence type="ECO:0000313" key="8">
    <source>
        <dbReference type="EMBL" id="TPN82980.1"/>
    </source>
</evidence>
<keyword evidence="3" id="KW-0805">Transcription regulation</keyword>
<dbReference type="InterPro" id="IPR050595">
    <property type="entry name" value="Bact_response_regulator"/>
</dbReference>
<feature type="domain" description="Response regulatory" evidence="7">
    <location>
        <begin position="5"/>
        <end position="121"/>
    </location>
</feature>
<dbReference type="PROSITE" id="PS50110">
    <property type="entry name" value="RESPONSE_REGULATORY"/>
    <property type="match status" value="1"/>
</dbReference>
<keyword evidence="9" id="KW-1185">Reference proteome</keyword>
<dbReference type="CDD" id="cd17574">
    <property type="entry name" value="REC_OmpR"/>
    <property type="match status" value="1"/>
</dbReference>
<dbReference type="GO" id="GO:0003677">
    <property type="term" value="F:DNA binding"/>
    <property type="evidence" value="ECO:0007669"/>
    <property type="project" value="UniProtKB-KW"/>
</dbReference>
<protein>
    <submittedName>
        <fullName evidence="8">Response regulator transcription factor</fullName>
    </submittedName>
</protein>
<dbReference type="InterPro" id="IPR011006">
    <property type="entry name" value="CheY-like_superfamily"/>
</dbReference>
<evidence type="ECO:0000256" key="2">
    <source>
        <dbReference type="ARBA" id="ARBA00023012"/>
    </source>
</evidence>
<dbReference type="RefSeq" id="WP_140596514.1">
    <property type="nucleotide sequence ID" value="NZ_VFWZ01000008.1"/>
</dbReference>
<comment type="caution">
    <text evidence="8">The sequence shown here is derived from an EMBL/GenBank/DDBJ whole genome shotgun (WGS) entry which is preliminary data.</text>
</comment>
<evidence type="ECO:0000256" key="1">
    <source>
        <dbReference type="ARBA" id="ARBA00022553"/>
    </source>
</evidence>
<feature type="modified residue" description="4-aspartylphosphate" evidence="6">
    <location>
        <position position="54"/>
    </location>
</feature>
<dbReference type="AlphaFoldDB" id="A0A504J8H5"/>
<accession>A0A504J8H5</accession>
<dbReference type="Proteomes" id="UP000315540">
    <property type="component" value="Unassembled WGS sequence"/>
</dbReference>
<dbReference type="PANTHER" id="PTHR44591:SF3">
    <property type="entry name" value="RESPONSE REGULATORY DOMAIN-CONTAINING PROTEIN"/>
    <property type="match status" value="1"/>
</dbReference>
<evidence type="ECO:0000256" key="3">
    <source>
        <dbReference type="ARBA" id="ARBA00023015"/>
    </source>
</evidence>
<gene>
    <name evidence="8" type="ORF">FHK87_21375</name>
</gene>
<sequence length="123" mass="13802">MATEKILIVDDEKSIVLAVESILSTKGYTVEKAYNGKEGLEIAKTFKPDLILLDVMMPFVDGFEFSKLVRSDEDLQDTKIIFITAKGEINDKKDGYSKGGDDYIVKPFSTEQLLSRIEFLLGK</sequence>
<dbReference type="Gene3D" id="3.40.50.2300">
    <property type="match status" value="1"/>
</dbReference>
<reference evidence="8 9" key="1">
    <citation type="submission" date="2019-06" db="EMBL/GenBank/DDBJ databases">
        <authorList>
            <person name="Meng X."/>
        </authorList>
    </citation>
    <scope>NUCLEOTIDE SEQUENCE [LARGE SCALE GENOMIC DNA]</scope>
    <source>
        <strain evidence="8 9">M625</strain>
    </source>
</reference>